<protein>
    <recommendedName>
        <fullName evidence="3">Chalcone isomerase domain-containing protein</fullName>
    </recommendedName>
</protein>
<gene>
    <name evidence="4" type="ORF">GCM10009411_18590</name>
</gene>
<keyword evidence="2" id="KW-0812">Transmembrane</keyword>
<evidence type="ECO:0000259" key="3">
    <source>
        <dbReference type="Pfam" id="PF16036"/>
    </source>
</evidence>
<keyword evidence="5" id="KW-1185">Reference proteome</keyword>
<evidence type="ECO:0000313" key="5">
    <source>
        <dbReference type="Proteomes" id="UP000619118"/>
    </source>
</evidence>
<keyword evidence="2" id="KW-0472">Membrane</keyword>
<organism evidence="4 5">
    <name type="scientific">Shewanella litoralis</name>
    <dbReference type="NCBI Taxonomy" id="2282700"/>
    <lineage>
        <taxon>Bacteria</taxon>
        <taxon>Pseudomonadati</taxon>
        <taxon>Pseudomonadota</taxon>
        <taxon>Gammaproteobacteria</taxon>
        <taxon>Alteromonadales</taxon>
        <taxon>Shewanellaceae</taxon>
        <taxon>Shewanella</taxon>
    </lineage>
</organism>
<evidence type="ECO:0000256" key="1">
    <source>
        <dbReference type="SAM" id="MobiDB-lite"/>
    </source>
</evidence>
<dbReference type="RefSeq" id="WP_160054136.1">
    <property type="nucleotide sequence ID" value="NZ_BMQX01000011.1"/>
</dbReference>
<dbReference type="Pfam" id="PF16036">
    <property type="entry name" value="Chalcone_3"/>
    <property type="match status" value="1"/>
</dbReference>
<keyword evidence="2" id="KW-1133">Transmembrane helix</keyword>
<reference evidence="5" key="1">
    <citation type="journal article" date="2019" name="Int. J. Syst. Evol. Microbiol.">
        <title>The Global Catalogue of Microorganisms (GCM) 10K type strain sequencing project: providing services to taxonomists for standard genome sequencing and annotation.</title>
        <authorList>
            <consortium name="The Broad Institute Genomics Platform"/>
            <consortium name="The Broad Institute Genome Sequencing Center for Infectious Disease"/>
            <person name="Wu L."/>
            <person name="Ma J."/>
        </authorList>
    </citation>
    <scope>NUCLEOTIDE SEQUENCE [LARGE SCALE GENOMIC DNA]</scope>
    <source>
        <strain evidence="5">JCM 32306</strain>
    </source>
</reference>
<evidence type="ECO:0000256" key="2">
    <source>
        <dbReference type="SAM" id="Phobius"/>
    </source>
</evidence>
<feature type="region of interest" description="Disordered" evidence="1">
    <location>
        <begin position="70"/>
        <end position="94"/>
    </location>
</feature>
<feature type="transmembrane region" description="Helical" evidence="2">
    <location>
        <begin position="15"/>
        <end position="37"/>
    </location>
</feature>
<accession>A0ABQ2RBP7</accession>
<name>A0ABQ2RBP7_9GAMM</name>
<feature type="domain" description="Chalcone isomerase" evidence="3">
    <location>
        <begin position="92"/>
        <end position="234"/>
    </location>
</feature>
<sequence length="236" mass="26486">MKTVNQTVNASRSAYQWLVELLFGVVGATVVMVILTLSMGDAMANQAETASNNTQAFLLSTSELSTSELSTSELSTSELSTSELSTPDQSSSNLTMHQVGSASMSMMWFDIYSAKLYSSDGKYQANQLPLKLEIEYHRNIEAEDLIDATVDQWQHLGIPEQQINEYREQLAKAWPDVKEGDRLTFMVNNATQAEFLFNDKPYFQVSNVQFPADFLAIWLSENTSRPKLRQQLIGMN</sequence>
<dbReference type="EMBL" id="BMQX01000011">
    <property type="protein sequence ID" value="GGQ18512.1"/>
    <property type="molecule type" value="Genomic_DNA"/>
</dbReference>
<proteinExistence type="predicted"/>
<feature type="compositionally biased region" description="Low complexity" evidence="1">
    <location>
        <begin position="70"/>
        <end position="86"/>
    </location>
</feature>
<comment type="caution">
    <text evidence="4">The sequence shown here is derived from an EMBL/GenBank/DDBJ whole genome shotgun (WGS) entry which is preliminary data.</text>
</comment>
<evidence type="ECO:0000313" key="4">
    <source>
        <dbReference type="EMBL" id="GGQ18512.1"/>
    </source>
</evidence>
<dbReference type="Proteomes" id="UP000619118">
    <property type="component" value="Unassembled WGS sequence"/>
</dbReference>
<dbReference type="InterPro" id="IPR016087">
    <property type="entry name" value="Chalcone_isomerase"/>
</dbReference>